<evidence type="ECO:0000256" key="1">
    <source>
        <dbReference type="ARBA" id="ARBA00023235"/>
    </source>
</evidence>
<evidence type="ECO:0000259" key="2">
    <source>
        <dbReference type="Pfam" id="PF01261"/>
    </source>
</evidence>
<dbReference type="InterPro" id="IPR050417">
    <property type="entry name" value="Sugar_Epim/Isomerase"/>
</dbReference>
<dbReference type="EC" id="5.3.1.22" evidence="3"/>
<dbReference type="PANTHER" id="PTHR43489:SF3">
    <property type="entry name" value="XYLOSE ISOMERASE DOMAIN PROTEIN TIM BARREL"/>
    <property type="match status" value="1"/>
</dbReference>
<keyword evidence="4" id="KW-1185">Reference proteome</keyword>
<organism evidence="3 4">
    <name type="scientific">Crateriforma conspicua</name>
    <dbReference type="NCBI Taxonomy" id="2527996"/>
    <lineage>
        <taxon>Bacteria</taxon>
        <taxon>Pseudomonadati</taxon>
        <taxon>Planctomycetota</taxon>
        <taxon>Planctomycetia</taxon>
        <taxon>Planctomycetales</taxon>
        <taxon>Planctomycetaceae</taxon>
        <taxon>Crateriforma</taxon>
    </lineage>
</organism>
<dbReference type="Gene3D" id="3.20.20.150">
    <property type="entry name" value="Divalent-metal-dependent TIM barrel enzymes"/>
    <property type="match status" value="1"/>
</dbReference>
<proteinExistence type="predicted"/>
<keyword evidence="3" id="KW-0670">Pyruvate</keyword>
<dbReference type="SUPFAM" id="SSF51658">
    <property type="entry name" value="Xylose isomerase-like"/>
    <property type="match status" value="1"/>
</dbReference>
<gene>
    <name evidence="3" type="primary">hyi_6</name>
    <name evidence="3" type="ORF">Pan14r_48200</name>
</gene>
<dbReference type="EMBL" id="SJPL01000001">
    <property type="protein sequence ID" value="TWT72500.1"/>
    <property type="molecule type" value="Genomic_DNA"/>
</dbReference>
<comment type="caution">
    <text evidence="3">The sequence shown here is derived from an EMBL/GenBank/DDBJ whole genome shotgun (WGS) entry which is preliminary data.</text>
</comment>
<dbReference type="GO" id="GO:0008903">
    <property type="term" value="F:hydroxypyruvate isomerase activity"/>
    <property type="evidence" value="ECO:0007669"/>
    <property type="project" value="UniProtKB-EC"/>
</dbReference>
<dbReference type="PANTHER" id="PTHR43489">
    <property type="entry name" value="ISOMERASE"/>
    <property type="match status" value="1"/>
</dbReference>
<dbReference type="InterPro" id="IPR036237">
    <property type="entry name" value="Xyl_isomerase-like_sf"/>
</dbReference>
<dbReference type="InterPro" id="IPR019546">
    <property type="entry name" value="TAT_signal_bac_arc"/>
</dbReference>
<keyword evidence="1 3" id="KW-0413">Isomerase</keyword>
<evidence type="ECO:0000313" key="3">
    <source>
        <dbReference type="EMBL" id="TWT72500.1"/>
    </source>
</evidence>
<dbReference type="AlphaFoldDB" id="A0A5C5YAU2"/>
<feature type="domain" description="Xylose isomerase-like TIM barrel" evidence="2">
    <location>
        <begin position="108"/>
        <end position="356"/>
    </location>
</feature>
<dbReference type="InterPro" id="IPR013022">
    <property type="entry name" value="Xyl_isomerase-like_TIM-brl"/>
</dbReference>
<reference evidence="3 4" key="1">
    <citation type="submission" date="2019-02" db="EMBL/GenBank/DDBJ databases">
        <title>Deep-cultivation of Planctomycetes and their phenomic and genomic characterization uncovers novel biology.</title>
        <authorList>
            <person name="Wiegand S."/>
            <person name="Jogler M."/>
            <person name="Boedeker C."/>
            <person name="Pinto D."/>
            <person name="Vollmers J."/>
            <person name="Rivas-Marin E."/>
            <person name="Kohn T."/>
            <person name="Peeters S.H."/>
            <person name="Heuer A."/>
            <person name="Rast P."/>
            <person name="Oberbeckmann S."/>
            <person name="Bunk B."/>
            <person name="Jeske O."/>
            <person name="Meyerdierks A."/>
            <person name="Storesund J.E."/>
            <person name="Kallscheuer N."/>
            <person name="Luecker S."/>
            <person name="Lage O.M."/>
            <person name="Pohl T."/>
            <person name="Merkel B.J."/>
            <person name="Hornburger P."/>
            <person name="Mueller R.-W."/>
            <person name="Bruemmer F."/>
            <person name="Labrenz M."/>
            <person name="Spormann A.M."/>
            <person name="Op Den Camp H."/>
            <person name="Overmann J."/>
            <person name="Amann R."/>
            <person name="Jetten M.S.M."/>
            <person name="Mascher T."/>
            <person name="Medema M.H."/>
            <person name="Devos D.P."/>
            <person name="Kaster A.-K."/>
            <person name="Ovreas L."/>
            <person name="Rohde M."/>
            <person name="Galperin M.Y."/>
            <person name="Jogler C."/>
        </authorList>
    </citation>
    <scope>NUCLEOTIDE SEQUENCE [LARGE SCALE GENOMIC DNA]</scope>
    <source>
        <strain evidence="3 4">Pan14r</strain>
    </source>
</reference>
<dbReference type="Proteomes" id="UP000317238">
    <property type="component" value="Unassembled WGS sequence"/>
</dbReference>
<accession>A0A5C5YAU2</accession>
<evidence type="ECO:0000313" key="4">
    <source>
        <dbReference type="Proteomes" id="UP000317238"/>
    </source>
</evidence>
<dbReference type="Pfam" id="PF01261">
    <property type="entry name" value="AP_endonuc_2"/>
    <property type="match status" value="1"/>
</dbReference>
<sequence length="367" mass="40813">MAFAEPAPGMNHVPTRCQTQVIRPWIEDTRPFGRTEIKFLNPIDPPRKTKMIHRRDLLKSAAVAAAATMTSRVVSAQGSSQPKFNLGYAPHPGMFKNLAGKDVIDQIKFCADQGFTAFEYNGLPGETPEMQEKIGKTLSDLNMQMGVFVAYGSFDKPTFARPAEDTTAEILSKMNDAVTVAKRVNAKWCTVVPGSVDQQHGEQEKWNRYGGPRLAMGYQTANVIDTLRRCVEVVEPHGLVMVLEPLNWYANHGGTFLQKSDQAFAICRAVNSPSCKILFDIYHQQITEGNLIPNIDACYSEIAYFQSGDNPGRKEPYTGEINYKGVFEHLHEKGYKGVIGMEHGNSQRGADGERKVIEAYRQADSFA</sequence>
<name>A0A5C5YAU2_9PLAN</name>
<dbReference type="Pfam" id="PF10518">
    <property type="entry name" value="TAT_signal"/>
    <property type="match status" value="1"/>
</dbReference>
<protein>
    <submittedName>
        <fullName evidence="3">Hydroxypyruvate isomerase</fullName>
        <ecNumber evidence="3">5.3.1.22</ecNumber>
    </submittedName>
</protein>